<sequence length="119" mass="12860">MGPYEFRQRLQDGVVIVEVHGYFNDQAGKALTTLVQDQVRGGHTIFLLDFGPCSVINSTGVATFLDLTLALTEDYQGRLLICGLDRVKQSVLEMVGITSMATLARDVAEALTLAKASSP</sequence>
<dbReference type="PROSITE" id="PS50801">
    <property type="entry name" value="STAS"/>
    <property type="match status" value="1"/>
</dbReference>
<dbReference type="Pfam" id="PF01740">
    <property type="entry name" value="STAS"/>
    <property type="match status" value="1"/>
</dbReference>
<evidence type="ECO:0000313" key="2">
    <source>
        <dbReference type="EMBL" id="RCK79449.1"/>
    </source>
</evidence>
<organism evidence="2 3">
    <name type="scientific">Candidatus Ozemobacter sibiricus</name>
    <dbReference type="NCBI Taxonomy" id="2268124"/>
    <lineage>
        <taxon>Bacteria</taxon>
        <taxon>Candidatus Ozemobacteria</taxon>
        <taxon>Candidatus Ozemobacterales</taxon>
        <taxon>Candidatus Ozemobacteraceae</taxon>
        <taxon>Candidatus Ozemobacter</taxon>
    </lineage>
</organism>
<comment type="caution">
    <text evidence="2">The sequence shown here is derived from an EMBL/GenBank/DDBJ whole genome shotgun (WGS) entry which is preliminary data.</text>
</comment>
<reference evidence="2 3" key="1">
    <citation type="submission" date="2018-05" db="EMBL/GenBank/DDBJ databases">
        <title>A metagenomic window into the 2 km-deep terrestrial subsurface aquifer revealed taxonomically and functionally diverse microbial community comprising novel uncultured bacterial lineages.</title>
        <authorList>
            <person name="Kadnikov V.V."/>
            <person name="Mardanov A.V."/>
            <person name="Beletsky A.V."/>
            <person name="Banks D."/>
            <person name="Pimenov N.V."/>
            <person name="Frank Y.A."/>
            <person name="Karnachuk O.V."/>
            <person name="Ravin N.V."/>
        </authorList>
    </citation>
    <scope>NUCLEOTIDE SEQUENCE [LARGE SCALE GENOMIC DNA]</scope>
    <source>
        <strain evidence="2">BY5</strain>
    </source>
</reference>
<dbReference type="InterPro" id="IPR002645">
    <property type="entry name" value="STAS_dom"/>
</dbReference>
<feature type="domain" description="STAS" evidence="1">
    <location>
        <begin position="4"/>
        <end position="114"/>
    </location>
</feature>
<name>A0A367ZNW3_9BACT</name>
<evidence type="ECO:0000259" key="1">
    <source>
        <dbReference type="PROSITE" id="PS50801"/>
    </source>
</evidence>
<proteinExistence type="predicted"/>
<dbReference type="CDD" id="cd07043">
    <property type="entry name" value="STAS_anti-anti-sigma_factors"/>
    <property type="match status" value="1"/>
</dbReference>
<dbReference type="AlphaFoldDB" id="A0A367ZNW3"/>
<dbReference type="SUPFAM" id="SSF52091">
    <property type="entry name" value="SpoIIaa-like"/>
    <property type="match status" value="1"/>
</dbReference>
<evidence type="ECO:0000313" key="3">
    <source>
        <dbReference type="Proteomes" id="UP000252355"/>
    </source>
</evidence>
<accession>A0A367ZNW3</accession>
<dbReference type="Gene3D" id="3.30.750.24">
    <property type="entry name" value="STAS domain"/>
    <property type="match status" value="1"/>
</dbReference>
<dbReference type="Proteomes" id="UP000252355">
    <property type="component" value="Unassembled WGS sequence"/>
</dbReference>
<dbReference type="InterPro" id="IPR036513">
    <property type="entry name" value="STAS_dom_sf"/>
</dbReference>
<protein>
    <recommendedName>
        <fullName evidence="1">STAS domain-containing protein</fullName>
    </recommendedName>
</protein>
<dbReference type="EMBL" id="QOQW01000013">
    <property type="protein sequence ID" value="RCK79449.1"/>
    <property type="molecule type" value="Genomic_DNA"/>
</dbReference>
<gene>
    <name evidence="2" type="ORF">OZSIB_0089</name>
</gene>